<evidence type="ECO:0000256" key="8">
    <source>
        <dbReference type="ARBA" id="ARBA00023170"/>
    </source>
</evidence>
<evidence type="ECO:0000256" key="3">
    <source>
        <dbReference type="ARBA" id="ARBA00022452"/>
    </source>
</evidence>
<keyword evidence="6 11" id="KW-0798">TonB box</keyword>
<evidence type="ECO:0000256" key="4">
    <source>
        <dbReference type="ARBA" id="ARBA00022692"/>
    </source>
</evidence>
<dbReference type="PANTHER" id="PTHR30069:SF29">
    <property type="entry name" value="HEMOGLOBIN AND HEMOGLOBIN-HAPTOGLOBIN-BINDING PROTEIN 1-RELATED"/>
    <property type="match status" value="1"/>
</dbReference>
<keyword evidence="5" id="KW-0732">Signal</keyword>
<feature type="domain" description="TonB-dependent receptor-like beta-barrel" evidence="12">
    <location>
        <begin position="340"/>
        <end position="774"/>
    </location>
</feature>
<keyword evidence="7 10" id="KW-0472">Membrane</keyword>
<sequence>MRILFILLFFINFSSGIFAQQIRIFDLQTGEPIENASLYNTEKTHSAISNATGLVDVSAFTNGETIFISHVSHLLKKTTKAALIAAGNKVYLADDENLLNEVVLSVSKFEQKEREVAQKIISLDAEDVELKNPQTAADLLDQSGQVFVQKSQLGGGSPMIRGFSTNRLLITVDGVRMNTAIFRSGNLQNVINIDPFTADQTEVILGPGSVIYGSDAVGGVMNFYTKRPAFSFEEATSFSGQALTRYATANNEKTGHVEINIGRKKWAFLSSISYSDFDDLRMGRHGPDDYLRPEYVVTRNGVDEVVENKNPLVQVPTGFDLLNLTQKVRFMPNAVWDFNLGLHYSTTSDYARYDRLTRKRDGQLRAAEWYYGPQTWFMGNFQIDKKGNGDFYDEARLNAAIQYFEESRNDRDFGKTDLFTTQEQVNAYSLSADFTKKLREHRLFYGLEYVLNRIGSYGKQTDIFSGAETPTATRYPDDSSWQSLAAYVSGQFDLAEALTLQTGLRYNQILVNATFNDAFYNFPFEETDLNFGNVTGSAGLNWQTNETLNLRLNLGTAFRAPNIDDIGKIFDSEPGSVVVPNPDLKAEYAYNAEVGAGLRLGEKLRLDFATYYTRLNNALVRRDFSLNGETTIDYQGEPSTVQAIQNAASAEVYGLEAGLEYLFTKNLKLTSQITITEGSQEEDDGSEAPLRHAAPTFGNTHLIYRMKRWKFDASAVYNGQFDFNELAPSQVCNAYLYALDANGNPYSPRWYTLNLYSEYQIAKNWKATAALENITDQRYRPYSSGISAPGRNFIVALKYGF</sequence>
<evidence type="ECO:0000313" key="15">
    <source>
        <dbReference type="Proteomes" id="UP001197770"/>
    </source>
</evidence>
<dbReference type="InterPro" id="IPR000531">
    <property type="entry name" value="Beta-barrel_TonB"/>
</dbReference>
<evidence type="ECO:0000256" key="10">
    <source>
        <dbReference type="PROSITE-ProRule" id="PRU01360"/>
    </source>
</evidence>
<keyword evidence="3 10" id="KW-1134">Transmembrane beta strand</keyword>
<evidence type="ECO:0000256" key="1">
    <source>
        <dbReference type="ARBA" id="ARBA00004571"/>
    </source>
</evidence>
<dbReference type="PANTHER" id="PTHR30069">
    <property type="entry name" value="TONB-DEPENDENT OUTER MEMBRANE RECEPTOR"/>
    <property type="match status" value="1"/>
</dbReference>
<dbReference type="SUPFAM" id="SSF56935">
    <property type="entry name" value="Porins"/>
    <property type="match status" value="1"/>
</dbReference>
<evidence type="ECO:0000256" key="6">
    <source>
        <dbReference type="ARBA" id="ARBA00023077"/>
    </source>
</evidence>
<evidence type="ECO:0000313" key="14">
    <source>
        <dbReference type="EMBL" id="MCC4211793.1"/>
    </source>
</evidence>
<evidence type="ECO:0000256" key="2">
    <source>
        <dbReference type="ARBA" id="ARBA00022448"/>
    </source>
</evidence>
<dbReference type="InterPro" id="IPR010917">
    <property type="entry name" value="TonB_rcpt_CS"/>
</dbReference>
<evidence type="ECO:0000256" key="5">
    <source>
        <dbReference type="ARBA" id="ARBA00022729"/>
    </source>
</evidence>
<evidence type="ECO:0000256" key="9">
    <source>
        <dbReference type="ARBA" id="ARBA00023237"/>
    </source>
</evidence>
<organism evidence="14 15">
    <name type="scientific">Leeuwenhoekiella parthenopeia</name>
    <dbReference type="NCBI Taxonomy" id="2890320"/>
    <lineage>
        <taxon>Bacteria</taxon>
        <taxon>Pseudomonadati</taxon>
        <taxon>Bacteroidota</taxon>
        <taxon>Flavobacteriia</taxon>
        <taxon>Flavobacteriales</taxon>
        <taxon>Flavobacteriaceae</taxon>
        <taxon>Leeuwenhoekiella</taxon>
    </lineage>
</organism>
<name>A0ABS8GTA9_9FLAO</name>
<keyword evidence="4 10" id="KW-0812">Transmembrane</keyword>
<dbReference type="InterPro" id="IPR039426">
    <property type="entry name" value="TonB-dep_rcpt-like"/>
</dbReference>
<keyword evidence="9 10" id="KW-0998">Cell outer membrane</keyword>
<dbReference type="InterPro" id="IPR012910">
    <property type="entry name" value="Plug_dom"/>
</dbReference>
<comment type="similarity">
    <text evidence="10 11">Belongs to the TonB-dependent receptor family.</text>
</comment>
<dbReference type="Gene3D" id="2.40.170.20">
    <property type="entry name" value="TonB-dependent receptor, beta-barrel domain"/>
    <property type="match status" value="1"/>
</dbReference>
<dbReference type="Pfam" id="PF07715">
    <property type="entry name" value="Plug"/>
    <property type="match status" value="1"/>
</dbReference>
<evidence type="ECO:0000259" key="13">
    <source>
        <dbReference type="Pfam" id="PF07715"/>
    </source>
</evidence>
<evidence type="ECO:0000256" key="11">
    <source>
        <dbReference type="RuleBase" id="RU003357"/>
    </source>
</evidence>
<keyword evidence="2 10" id="KW-0813">Transport</keyword>
<dbReference type="CDD" id="cd01347">
    <property type="entry name" value="ligand_gated_channel"/>
    <property type="match status" value="1"/>
</dbReference>
<reference evidence="14 15" key="1">
    <citation type="submission" date="2021-11" db="EMBL/GenBank/DDBJ databases">
        <title>Seasonal and diel survey of microbial diversity of the Tyrrhenian coast.</title>
        <authorList>
            <person name="Gattoni G."/>
            <person name="Corral P."/>
        </authorList>
    </citation>
    <scope>NUCLEOTIDE SEQUENCE [LARGE SCALE GENOMIC DNA]</scope>
    <source>
        <strain evidence="14 15">Mr9</strain>
    </source>
</reference>
<keyword evidence="15" id="KW-1185">Reference proteome</keyword>
<dbReference type="RefSeq" id="WP_228228898.1">
    <property type="nucleotide sequence ID" value="NZ_JAJGMW010000003.1"/>
</dbReference>
<gene>
    <name evidence="14" type="ORF">LLW17_03600</name>
</gene>
<evidence type="ECO:0000259" key="12">
    <source>
        <dbReference type="Pfam" id="PF00593"/>
    </source>
</evidence>
<accession>A0ABS8GTA9</accession>
<dbReference type="Proteomes" id="UP001197770">
    <property type="component" value="Unassembled WGS sequence"/>
</dbReference>
<keyword evidence="8 14" id="KW-0675">Receptor</keyword>
<dbReference type="Pfam" id="PF00593">
    <property type="entry name" value="TonB_dep_Rec_b-barrel"/>
    <property type="match status" value="1"/>
</dbReference>
<proteinExistence type="inferred from homology"/>
<comment type="caution">
    <text evidence="14">The sequence shown here is derived from an EMBL/GenBank/DDBJ whole genome shotgun (WGS) entry which is preliminary data.</text>
</comment>
<dbReference type="PROSITE" id="PS52016">
    <property type="entry name" value="TONB_DEPENDENT_REC_3"/>
    <property type="match status" value="1"/>
</dbReference>
<dbReference type="PROSITE" id="PS01156">
    <property type="entry name" value="TONB_DEPENDENT_REC_2"/>
    <property type="match status" value="1"/>
</dbReference>
<dbReference type="InterPro" id="IPR037066">
    <property type="entry name" value="Plug_dom_sf"/>
</dbReference>
<protein>
    <submittedName>
        <fullName evidence="14">TonB-dependent receptor</fullName>
    </submittedName>
</protein>
<evidence type="ECO:0000256" key="7">
    <source>
        <dbReference type="ARBA" id="ARBA00023136"/>
    </source>
</evidence>
<feature type="domain" description="TonB-dependent receptor plug" evidence="13">
    <location>
        <begin position="113"/>
        <end position="220"/>
    </location>
</feature>
<dbReference type="InterPro" id="IPR036942">
    <property type="entry name" value="Beta-barrel_TonB_sf"/>
</dbReference>
<comment type="subcellular location">
    <subcellularLocation>
        <location evidence="1 10">Cell outer membrane</location>
        <topology evidence="1 10">Multi-pass membrane protein</topology>
    </subcellularLocation>
</comment>
<dbReference type="EMBL" id="JAJGMW010000003">
    <property type="protein sequence ID" value="MCC4211793.1"/>
    <property type="molecule type" value="Genomic_DNA"/>
</dbReference>
<dbReference type="Gene3D" id="2.170.130.10">
    <property type="entry name" value="TonB-dependent receptor, plug domain"/>
    <property type="match status" value="1"/>
</dbReference>